<dbReference type="Proteomes" id="UP000789901">
    <property type="component" value="Unassembled WGS sequence"/>
</dbReference>
<feature type="non-terminal residue" evidence="1">
    <location>
        <position position="1"/>
    </location>
</feature>
<comment type="caution">
    <text evidence="1">The sequence shown here is derived from an EMBL/GenBank/DDBJ whole genome shotgun (WGS) entry which is preliminary data.</text>
</comment>
<accession>A0ABM8VXI0</accession>
<keyword evidence="2" id="KW-1185">Reference proteome</keyword>
<feature type="non-terminal residue" evidence="1">
    <location>
        <position position="41"/>
    </location>
</feature>
<dbReference type="EMBL" id="CAJVQB010000156">
    <property type="protein sequence ID" value="CAG8471396.1"/>
    <property type="molecule type" value="Genomic_DNA"/>
</dbReference>
<evidence type="ECO:0000313" key="1">
    <source>
        <dbReference type="EMBL" id="CAG8471396.1"/>
    </source>
</evidence>
<proteinExistence type="predicted"/>
<protein>
    <submittedName>
        <fullName evidence="1">6081_t:CDS:1</fullName>
    </submittedName>
</protein>
<gene>
    <name evidence="1" type="ORF">GMARGA_LOCUS794</name>
</gene>
<evidence type="ECO:0000313" key="2">
    <source>
        <dbReference type="Proteomes" id="UP000789901"/>
    </source>
</evidence>
<reference evidence="1 2" key="1">
    <citation type="submission" date="2021-06" db="EMBL/GenBank/DDBJ databases">
        <authorList>
            <person name="Kallberg Y."/>
            <person name="Tangrot J."/>
            <person name="Rosling A."/>
        </authorList>
    </citation>
    <scope>NUCLEOTIDE SEQUENCE [LARGE SCALE GENOMIC DNA]</scope>
    <source>
        <strain evidence="1 2">120-4 pot B 10/14</strain>
    </source>
</reference>
<organism evidence="1 2">
    <name type="scientific">Gigaspora margarita</name>
    <dbReference type="NCBI Taxonomy" id="4874"/>
    <lineage>
        <taxon>Eukaryota</taxon>
        <taxon>Fungi</taxon>
        <taxon>Fungi incertae sedis</taxon>
        <taxon>Mucoromycota</taxon>
        <taxon>Glomeromycotina</taxon>
        <taxon>Glomeromycetes</taxon>
        <taxon>Diversisporales</taxon>
        <taxon>Gigasporaceae</taxon>
        <taxon>Gigaspora</taxon>
    </lineage>
</organism>
<name>A0ABM8VXI0_GIGMA</name>
<sequence length="41" mass="4877">MNLIKNLLKAHNEAVVWVQQTQAKMKKQYDKKLQPNLKLEI</sequence>